<keyword evidence="4" id="KW-1185">Reference proteome</keyword>
<protein>
    <recommendedName>
        <fullName evidence="2">Arm-like repeat domain-containing protein</fullName>
    </recommendedName>
</protein>
<dbReference type="Pfam" id="PF23948">
    <property type="entry name" value="ARM_5"/>
    <property type="match status" value="1"/>
</dbReference>
<feature type="domain" description="Arm-like repeat" evidence="2">
    <location>
        <begin position="193"/>
        <end position="319"/>
    </location>
</feature>
<evidence type="ECO:0000313" key="3">
    <source>
        <dbReference type="EMBL" id="KAG0278388.1"/>
    </source>
</evidence>
<gene>
    <name evidence="3" type="ORF">BGZ95_004137</name>
</gene>
<organism evidence="3 4">
    <name type="scientific">Linnemannia exigua</name>
    <dbReference type="NCBI Taxonomy" id="604196"/>
    <lineage>
        <taxon>Eukaryota</taxon>
        <taxon>Fungi</taxon>
        <taxon>Fungi incertae sedis</taxon>
        <taxon>Mucoromycota</taxon>
        <taxon>Mortierellomycotina</taxon>
        <taxon>Mortierellomycetes</taxon>
        <taxon>Mortierellales</taxon>
        <taxon>Mortierellaceae</taxon>
        <taxon>Linnemannia</taxon>
    </lineage>
</organism>
<evidence type="ECO:0000259" key="2">
    <source>
        <dbReference type="Pfam" id="PF23948"/>
    </source>
</evidence>
<proteinExistence type="predicted"/>
<name>A0AAD4DI04_9FUNG</name>
<feature type="region of interest" description="Disordered" evidence="1">
    <location>
        <begin position="1"/>
        <end position="61"/>
    </location>
</feature>
<feature type="compositionally biased region" description="Polar residues" evidence="1">
    <location>
        <begin position="97"/>
        <end position="110"/>
    </location>
</feature>
<sequence length="325" mass="35591">MTNTPPNKQPDLQDIDDGDSTNATQHVRKRDKVREFLRIPKSKTKDLRNKASDQSLDAGGIPQATSLPFLTSQALGPIIVSSQAKIYSAVDSGSNDAFSDDNISTSSNVPTEKPLPRRPPSTQVNLLDVFTENLAKPTLKTDLPTLLDRIEKTEQLVYCSTLLVQASSLKITANAGEGATNTTTNTIALKVTPTLTDKDLKWLAEMDKNPMEKAHIRWLAVRMVEEFIQDPDKDSFKIAEIVALGPILGREPYRKLLSSIIGGFEDARILDTNLLQGLVQLVQSASPGFLASDDLVKIFSLLRTCLHGTHQQSTEHSLHLALAVS</sequence>
<dbReference type="InterPro" id="IPR056251">
    <property type="entry name" value="Arm_rpt_dom"/>
</dbReference>
<feature type="region of interest" description="Disordered" evidence="1">
    <location>
        <begin position="97"/>
        <end position="121"/>
    </location>
</feature>
<evidence type="ECO:0000256" key="1">
    <source>
        <dbReference type="SAM" id="MobiDB-lite"/>
    </source>
</evidence>
<evidence type="ECO:0000313" key="4">
    <source>
        <dbReference type="Proteomes" id="UP001194580"/>
    </source>
</evidence>
<accession>A0AAD4DI04</accession>
<reference evidence="3" key="1">
    <citation type="journal article" date="2020" name="Fungal Divers.">
        <title>Resolving the Mortierellaceae phylogeny through synthesis of multi-gene phylogenetics and phylogenomics.</title>
        <authorList>
            <person name="Vandepol N."/>
            <person name="Liber J."/>
            <person name="Desiro A."/>
            <person name="Na H."/>
            <person name="Kennedy M."/>
            <person name="Barry K."/>
            <person name="Grigoriev I.V."/>
            <person name="Miller A.N."/>
            <person name="O'Donnell K."/>
            <person name="Stajich J.E."/>
            <person name="Bonito G."/>
        </authorList>
    </citation>
    <scope>NUCLEOTIDE SEQUENCE</scope>
    <source>
        <strain evidence="3">NRRL 28262</strain>
    </source>
</reference>
<comment type="caution">
    <text evidence="3">The sequence shown here is derived from an EMBL/GenBank/DDBJ whole genome shotgun (WGS) entry which is preliminary data.</text>
</comment>
<feature type="non-terminal residue" evidence="3">
    <location>
        <position position="325"/>
    </location>
</feature>
<dbReference type="EMBL" id="JAAAIL010000200">
    <property type="protein sequence ID" value="KAG0278388.1"/>
    <property type="molecule type" value="Genomic_DNA"/>
</dbReference>
<feature type="compositionally biased region" description="Basic and acidic residues" evidence="1">
    <location>
        <begin position="32"/>
        <end position="51"/>
    </location>
</feature>
<dbReference type="AlphaFoldDB" id="A0AAD4DI04"/>
<dbReference type="Proteomes" id="UP001194580">
    <property type="component" value="Unassembled WGS sequence"/>
</dbReference>